<comment type="caution">
    <text evidence="1">The sequence shown here is derived from an EMBL/GenBank/DDBJ whole genome shotgun (WGS) entry which is preliminary data.</text>
</comment>
<gene>
    <name evidence="1" type="ORF">EVA_12316</name>
</gene>
<feature type="non-terminal residue" evidence="1">
    <location>
        <position position="109"/>
    </location>
</feature>
<protein>
    <submittedName>
        <fullName evidence="1">SsDNA binding protein</fullName>
    </submittedName>
</protein>
<dbReference type="EMBL" id="AMCI01003744">
    <property type="protein sequence ID" value="EJW99574.1"/>
    <property type="molecule type" value="Genomic_DNA"/>
</dbReference>
<proteinExistence type="predicted"/>
<dbReference type="AlphaFoldDB" id="J9GJ47"/>
<name>J9GJ47_9ZZZZ</name>
<evidence type="ECO:0000313" key="1">
    <source>
        <dbReference type="EMBL" id="EJW99574.1"/>
    </source>
</evidence>
<sequence length="109" mass="12107">MSNEIMAVSEADVTADIRSYDVRELEGGKLAAYCSVRAETMAEKALVFNAANNPQHKVNDFINKLIMLKDVYAETLELVNQETGEYEKAPRIVLIDENGEAYECVSVGM</sequence>
<accession>J9GJ47</accession>
<organism evidence="1">
    <name type="scientific">gut metagenome</name>
    <dbReference type="NCBI Taxonomy" id="749906"/>
    <lineage>
        <taxon>unclassified sequences</taxon>
        <taxon>metagenomes</taxon>
        <taxon>organismal metagenomes</taxon>
    </lineage>
</organism>
<reference evidence="1" key="1">
    <citation type="journal article" date="2012" name="PLoS ONE">
        <title>Gene sets for utilization of primary and secondary nutrition supplies in the distal gut of endangered iberian lynx.</title>
        <authorList>
            <person name="Alcaide M."/>
            <person name="Messina E."/>
            <person name="Richter M."/>
            <person name="Bargiela R."/>
            <person name="Peplies J."/>
            <person name="Huws S.A."/>
            <person name="Newbold C.J."/>
            <person name="Golyshin P.N."/>
            <person name="Simon M.A."/>
            <person name="Lopez G."/>
            <person name="Yakimov M.M."/>
            <person name="Ferrer M."/>
        </authorList>
    </citation>
    <scope>NUCLEOTIDE SEQUENCE</scope>
</reference>